<evidence type="ECO:0000313" key="2">
    <source>
        <dbReference type="Proteomes" id="UP000053097"/>
    </source>
</evidence>
<organism evidence="1 2">
    <name type="scientific">Ooceraea biroi</name>
    <name type="common">Clonal raider ant</name>
    <name type="synonym">Cerapachys biroi</name>
    <dbReference type="NCBI Taxonomy" id="2015173"/>
    <lineage>
        <taxon>Eukaryota</taxon>
        <taxon>Metazoa</taxon>
        <taxon>Ecdysozoa</taxon>
        <taxon>Arthropoda</taxon>
        <taxon>Hexapoda</taxon>
        <taxon>Insecta</taxon>
        <taxon>Pterygota</taxon>
        <taxon>Neoptera</taxon>
        <taxon>Endopterygota</taxon>
        <taxon>Hymenoptera</taxon>
        <taxon>Apocrita</taxon>
        <taxon>Aculeata</taxon>
        <taxon>Formicoidea</taxon>
        <taxon>Formicidae</taxon>
        <taxon>Dorylinae</taxon>
        <taxon>Ooceraea</taxon>
    </lineage>
</organism>
<evidence type="ECO:0000313" key="1">
    <source>
        <dbReference type="EMBL" id="EZA59180.1"/>
    </source>
</evidence>
<dbReference type="AlphaFoldDB" id="A0A026WT03"/>
<name>A0A026WT03_OOCBI</name>
<dbReference type="OrthoDB" id="7552879at2759"/>
<dbReference type="Proteomes" id="UP000053097">
    <property type="component" value="Unassembled WGS sequence"/>
</dbReference>
<sequence>MHSHSIMKAIKYGLLSLSSEELKYFQDFETEIQDTDTWIKKLDERLISNLSVAGLTNEQCWAIVAYGLISQDRRVLYRLLSSGIDVPRILNWPRKDKSVTSTVISFLRKLGIDEDILRYVEENGIDDEIEDMLINLGYNEYKEKEALKPSEEILCECSLTALESRSTLLEEKMDSAAFNNCVLKRRVSCFCYLKQHVMVPLSWALSRALRYRPSDPKHYIAHQLLRWKYGNVSQKEMHYAQQFVISATITMDQRLLQERKKKETLKYLNEAVKDVPCDVCLEQQKLYRVKKRCSKCTRVSASTHGLSHFAKTLEKSKYRELFETIKPSQSNNKNNIIRFYFETSYPQYVCSLYQFSERRAGTPGDYGVVGRDHHARLRARDATNFPAGQILNGLGIHVGLARAFRLTKHQGGAVHVDRDAVRAAAIHRSHATTGRLQELDQARHQLVALLVVAQTADPAKSPGERPIL</sequence>
<accession>A0A026WT03</accession>
<gene>
    <name evidence="1" type="ORF">X777_15822</name>
</gene>
<dbReference type="EMBL" id="KK107109">
    <property type="protein sequence ID" value="EZA59180.1"/>
    <property type="molecule type" value="Genomic_DNA"/>
</dbReference>
<feature type="non-terminal residue" evidence="1">
    <location>
        <position position="468"/>
    </location>
</feature>
<reference evidence="1 2" key="1">
    <citation type="journal article" date="2014" name="Curr. Biol.">
        <title>The genome of the clonal raider ant Cerapachys biroi.</title>
        <authorList>
            <person name="Oxley P.R."/>
            <person name="Ji L."/>
            <person name="Fetter-Pruneda I."/>
            <person name="McKenzie S.K."/>
            <person name="Li C."/>
            <person name="Hu H."/>
            <person name="Zhang G."/>
            <person name="Kronauer D.J."/>
        </authorList>
    </citation>
    <scope>NUCLEOTIDE SEQUENCE [LARGE SCALE GENOMIC DNA]</scope>
</reference>
<protein>
    <submittedName>
        <fullName evidence="1">Uncharacterized protein</fullName>
    </submittedName>
</protein>
<keyword evidence="2" id="KW-1185">Reference proteome</keyword>
<proteinExistence type="predicted"/>